<dbReference type="EMBL" id="KB740794">
    <property type="protein sequence ID" value="ENN78914.1"/>
    <property type="molecule type" value="Genomic_DNA"/>
</dbReference>
<keyword evidence="1" id="KW-0436">Ligase</keyword>
<accession>N6TEW2</accession>
<name>N6TEW2_DENPD</name>
<keyword evidence="3" id="KW-0067">ATP-binding</keyword>
<dbReference type="SUPFAM" id="SSF55681">
    <property type="entry name" value="Class II aaRS and biotin synthetases"/>
    <property type="match status" value="1"/>
</dbReference>
<sequence length="495" mass="55951">MLKNIINRGINLRKTYSQTSSILSLLNDDKLGQHVFIQGWIKAPRKQKEVTFMDINDGSTPKSLQIVSSKKNVPKVTVGASVSASGLLKQTAKAIHNYLHQNHYINIHTPIITANDCEGAGETFKVVPDNERLLKNMAKKDVPFDNAYFDTKAYLTVSGQLHLEAAAHALNKVYCFGPTFRAENSISRFHLSEFYMLELEQAFLDDLDDLLDVVEKMIKHVTADLLEHNFSDLETCSQQKIEYSWIDKEFKRIPHEEALDIVTNKLNKTVSSKTGFTKGDEVALTHYFGHVPVFIINWPKEEKPFYMKQINDDQVAAFDLLAPSVGEIVGGSLRENSYEKLKAQIPESNSQLDWYLDLRRFGSVPTGGFGMGFESILRMGFREIVAAILPILALISSSERSRICGFRDECWVSGVGGDLGAVGDCVADVFWDRKLDLFVWDCGKDFYHIGNFFIVFQPVKMGLFRTETQGFDFITDFLNIHMRVEALDDEGQFPA</sequence>
<evidence type="ECO:0000256" key="4">
    <source>
        <dbReference type="ARBA" id="ARBA00022917"/>
    </source>
</evidence>
<dbReference type="GO" id="GO:0005739">
    <property type="term" value="C:mitochondrion"/>
    <property type="evidence" value="ECO:0007669"/>
    <property type="project" value="TreeGrafter"/>
</dbReference>
<dbReference type="AlphaFoldDB" id="N6TEW2"/>
<evidence type="ECO:0000256" key="1">
    <source>
        <dbReference type="ARBA" id="ARBA00022598"/>
    </source>
</evidence>
<dbReference type="GO" id="GO:0006421">
    <property type="term" value="P:asparaginyl-tRNA aminoacylation"/>
    <property type="evidence" value="ECO:0007669"/>
    <property type="project" value="TreeGrafter"/>
</dbReference>
<dbReference type="PROSITE" id="PS50862">
    <property type="entry name" value="AA_TRNA_LIGASE_II"/>
    <property type="match status" value="1"/>
</dbReference>
<keyword evidence="4" id="KW-0648">Protein biosynthesis</keyword>
<dbReference type="HOGENOM" id="CLU_551255_0_0_1"/>
<feature type="non-terminal residue" evidence="6">
    <location>
        <position position="1"/>
    </location>
</feature>
<evidence type="ECO:0000256" key="2">
    <source>
        <dbReference type="ARBA" id="ARBA00022741"/>
    </source>
</evidence>
<protein>
    <submittedName>
        <fullName evidence="6">Uncharacterized protein</fullName>
    </submittedName>
</protein>
<evidence type="ECO:0000256" key="3">
    <source>
        <dbReference type="ARBA" id="ARBA00022840"/>
    </source>
</evidence>
<dbReference type="Pfam" id="PF00152">
    <property type="entry name" value="tRNA-synt_2"/>
    <property type="match status" value="1"/>
</dbReference>
<dbReference type="SUPFAM" id="SSF50249">
    <property type="entry name" value="Nucleic acid-binding proteins"/>
    <property type="match status" value="1"/>
</dbReference>
<evidence type="ECO:0000313" key="6">
    <source>
        <dbReference type="EMBL" id="ENN78914.1"/>
    </source>
</evidence>
<gene>
    <name evidence="6" type="ORF">YQE_04627</name>
</gene>
<dbReference type="InterPro" id="IPR045864">
    <property type="entry name" value="aa-tRNA-synth_II/BPL/LPL"/>
</dbReference>
<dbReference type="GO" id="GO:0005524">
    <property type="term" value="F:ATP binding"/>
    <property type="evidence" value="ECO:0007669"/>
    <property type="project" value="UniProtKB-KW"/>
</dbReference>
<dbReference type="InterPro" id="IPR012340">
    <property type="entry name" value="NA-bd_OB-fold"/>
</dbReference>
<dbReference type="InterPro" id="IPR002312">
    <property type="entry name" value="Asp/Asn-tRNA-synth_IIb"/>
</dbReference>
<reference evidence="6" key="1">
    <citation type="journal article" date="2013" name="Genome Biol.">
        <title>Draft genome of the mountain pine beetle, Dendroctonus ponderosae Hopkins, a major forest pest.</title>
        <authorList>
            <person name="Keeling C.I."/>
            <person name="Yuen M.M."/>
            <person name="Liao N.Y."/>
            <person name="Docking T.R."/>
            <person name="Chan S.K."/>
            <person name="Taylor G.A."/>
            <person name="Palmquist D.L."/>
            <person name="Jackman S.D."/>
            <person name="Nguyen A."/>
            <person name="Li M."/>
            <person name="Henderson H."/>
            <person name="Janes J.K."/>
            <person name="Zhao Y."/>
            <person name="Pandoh P."/>
            <person name="Moore R."/>
            <person name="Sperling F.A."/>
            <person name="Huber D.P."/>
            <person name="Birol I."/>
            <person name="Jones S.J."/>
            <person name="Bohlmann J."/>
        </authorList>
    </citation>
    <scope>NUCLEOTIDE SEQUENCE</scope>
</reference>
<dbReference type="OMA" id="YSLFRPH"/>
<dbReference type="Gene3D" id="3.30.930.10">
    <property type="entry name" value="Bira Bifunctional Protein, Domain 2"/>
    <property type="match status" value="1"/>
</dbReference>
<dbReference type="InterPro" id="IPR004364">
    <property type="entry name" value="Aa-tRNA-synt_II"/>
</dbReference>
<organism evidence="6">
    <name type="scientific">Dendroctonus ponderosae</name>
    <name type="common">Mountain pine beetle</name>
    <dbReference type="NCBI Taxonomy" id="77166"/>
    <lineage>
        <taxon>Eukaryota</taxon>
        <taxon>Metazoa</taxon>
        <taxon>Ecdysozoa</taxon>
        <taxon>Arthropoda</taxon>
        <taxon>Hexapoda</taxon>
        <taxon>Insecta</taxon>
        <taxon>Pterygota</taxon>
        <taxon>Neoptera</taxon>
        <taxon>Endopterygota</taxon>
        <taxon>Coleoptera</taxon>
        <taxon>Polyphaga</taxon>
        <taxon>Cucujiformia</taxon>
        <taxon>Curculionidae</taxon>
        <taxon>Scolytinae</taxon>
        <taxon>Dendroctonus</taxon>
    </lineage>
</organism>
<dbReference type="InterPro" id="IPR006195">
    <property type="entry name" value="aa-tRNA-synth_II"/>
</dbReference>
<dbReference type="CDD" id="cd04318">
    <property type="entry name" value="EcAsnRS_like_N"/>
    <property type="match status" value="1"/>
</dbReference>
<dbReference type="PANTHER" id="PTHR22594">
    <property type="entry name" value="ASPARTYL/LYSYL-TRNA SYNTHETASE"/>
    <property type="match status" value="1"/>
</dbReference>
<dbReference type="PRINTS" id="PR01042">
    <property type="entry name" value="TRNASYNTHASP"/>
</dbReference>
<dbReference type="GO" id="GO:0004816">
    <property type="term" value="F:asparagine-tRNA ligase activity"/>
    <property type="evidence" value="ECO:0007669"/>
    <property type="project" value="TreeGrafter"/>
</dbReference>
<evidence type="ECO:0000256" key="5">
    <source>
        <dbReference type="ARBA" id="ARBA00023146"/>
    </source>
</evidence>
<keyword evidence="2" id="KW-0547">Nucleotide-binding</keyword>
<dbReference type="PANTHER" id="PTHR22594:SF34">
    <property type="entry name" value="ASPARAGINE--TRNA LIGASE, MITOCHONDRIAL-RELATED"/>
    <property type="match status" value="1"/>
</dbReference>
<dbReference type="OrthoDB" id="360585at2759"/>
<proteinExistence type="predicted"/>
<keyword evidence="5" id="KW-0030">Aminoacyl-tRNA synthetase</keyword>